<evidence type="ECO:0000256" key="6">
    <source>
        <dbReference type="ARBA" id="ARBA00022801"/>
    </source>
</evidence>
<dbReference type="InterPro" id="IPR013083">
    <property type="entry name" value="Znf_RING/FYVE/PHD"/>
</dbReference>
<feature type="compositionally biased region" description="Basic and acidic residues" evidence="16">
    <location>
        <begin position="758"/>
        <end position="769"/>
    </location>
</feature>
<keyword evidence="5 15" id="KW-0863">Zinc-finger</keyword>
<dbReference type="GO" id="GO:0006281">
    <property type="term" value="P:DNA repair"/>
    <property type="evidence" value="ECO:0007669"/>
    <property type="project" value="TreeGrafter"/>
</dbReference>
<dbReference type="InterPro" id="IPR001841">
    <property type="entry name" value="Znf_RING"/>
</dbReference>
<dbReference type="GO" id="GO:0080188">
    <property type="term" value="P:gene silencing by siRNA-directed DNA methylation"/>
    <property type="evidence" value="ECO:0007669"/>
    <property type="project" value="UniProtKB-ARBA"/>
</dbReference>
<dbReference type="PROSITE" id="PS51192">
    <property type="entry name" value="HELICASE_ATP_BIND_1"/>
    <property type="match status" value="1"/>
</dbReference>
<keyword evidence="10" id="KW-0156">Chromatin regulator</keyword>
<keyword evidence="8" id="KW-0862">Zinc</keyword>
<dbReference type="CDD" id="cd18008">
    <property type="entry name" value="DEXDc_SHPRH-like"/>
    <property type="match status" value="1"/>
</dbReference>
<evidence type="ECO:0000259" key="18">
    <source>
        <dbReference type="PROSITE" id="PS51192"/>
    </source>
</evidence>
<dbReference type="PROSITE" id="PS00518">
    <property type="entry name" value="ZF_RING_1"/>
    <property type="match status" value="1"/>
</dbReference>
<reference evidence="21" key="1">
    <citation type="journal article" date="2017" name="Nat. Commun.">
        <title>The asparagus genome sheds light on the origin and evolution of a young Y chromosome.</title>
        <authorList>
            <person name="Harkess A."/>
            <person name="Zhou J."/>
            <person name="Xu C."/>
            <person name="Bowers J.E."/>
            <person name="Van der Hulst R."/>
            <person name="Ayyampalayam S."/>
            <person name="Mercati F."/>
            <person name="Riccardi P."/>
            <person name="McKain M.R."/>
            <person name="Kakrana A."/>
            <person name="Tang H."/>
            <person name="Ray J."/>
            <person name="Groenendijk J."/>
            <person name="Arikit S."/>
            <person name="Mathioni S.M."/>
            <person name="Nakano M."/>
            <person name="Shan H."/>
            <person name="Telgmann-Rauber A."/>
            <person name="Kanno A."/>
            <person name="Yue Z."/>
            <person name="Chen H."/>
            <person name="Li W."/>
            <person name="Chen Y."/>
            <person name="Xu X."/>
            <person name="Zhang Y."/>
            <person name="Luo S."/>
            <person name="Chen H."/>
            <person name="Gao J."/>
            <person name="Mao Z."/>
            <person name="Pires J.C."/>
            <person name="Luo M."/>
            <person name="Kudrna D."/>
            <person name="Wing R.A."/>
            <person name="Meyers B.C."/>
            <person name="Yi K."/>
            <person name="Kong H."/>
            <person name="Lavrijsen P."/>
            <person name="Sunseri F."/>
            <person name="Falavigna A."/>
            <person name="Ye Y."/>
            <person name="Leebens-Mack J.H."/>
            <person name="Chen G."/>
        </authorList>
    </citation>
    <scope>NUCLEOTIDE SEQUENCE [LARGE SCALE GENOMIC DNA]</scope>
    <source>
        <strain evidence="21">cv. DH0086</strain>
    </source>
</reference>
<dbReference type="OMA" id="EREFYCR"/>
<dbReference type="CDD" id="cd18793">
    <property type="entry name" value="SF2_C_SNF"/>
    <property type="match status" value="1"/>
</dbReference>
<dbReference type="PANTHER" id="PTHR45626">
    <property type="entry name" value="TRANSCRIPTION TERMINATION FACTOR 2-RELATED"/>
    <property type="match status" value="1"/>
</dbReference>
<evidence type="ECO:0000256" key="8">
    <source>
        <dbReference type="ARBA" id="ARBA00022833"/>
    </source>
</evidence>
<dbReference type="PANTHER" id="PTHR45626:SF16">
    <property type="entry name" value="ATP-DEPENDENT HELICASE ULS1"/>
    <property type="match status" value="1"/>
</dbReference>
<dbReference type="Gramene" id="ONK75930">
    <property type="protein sequence ID" value="ONK75930"/>
    <property type="gene ID" value="A4U43_C03F22070"/>
</dbReference>
<keyword evidence="11" id="KW-0805">Transcription regulation</keyword>
<dbReference type="OrthoDB" id="448448at2759"/>
<dbReference type="GO" id="GO:0004386">
    <property type="term" value="F:helicase activity"/>
    <property type="evidence" value="ECO:0007669"/>
    <property type="project" value="UniProtKB-KW"/>
</dbReference>
<evidence type="ECO:0000256" key="3">
    <source>
        <dbReference type="ARBA" id="ARBA00022723"/>
    </source>
</evidence>
<evidence type="ECO:0000256" key="7">
    <source>
        <dbReference type="ARBA" id="ARBA00022806"/>
    </source>
</evidence>
<comment type="similarity">
    <text evidence="2">Belongs to the SNF2/RAD54 helicase family. RAD16 subfamily.</text>
</comment>
<dbReference type="Gene3D" id="3.30.40.10">
    <property type="entry name" value="Zinc/RING finger domain, C3HC4 (zinc finger)"/>
    <property type="match status" value="1"/>
</dbReference>
<evidence type="ECO:0008006" key="22">
    <source>
        <dbReference type="Google" id="ProtNLM"/>
    </source>
</evidence>
<feature type="region of interest" description="Disordered" evidence="16">
    <location>
        <begin position="360"/>
        <end position="427"/>
    </location>
</feature>
<feature type="domain" description="RING-type" evidence="17">
    <location>
        <begin position="1027"/>
        <end position="1063"/>
    </location>
</feature>
<evidence type="ECO:0000313" key="20">
    <source>
        <dbReference type="EMBL" id="ONK75930.1"/>
    </source>
</evidence>
<evidence type="ECO:0000259" key="19">
    <source>
        <dbReference type="PROSITE" id="PS51194"/>
    </source>
</evidence>
<evidence type="ECO:0000259" key="17">
    <source>
        <dbReference type="PROSITE" id="PS50089"/>
    </source>
</evidence>
<dbReference type="PROSITE" id="PS51194">
    <property type="entry name" value="HELICASE_CTER"/>
    <property type="match status" value="1"/>
</dbReference>
<dbReference type="GO" id="GO:0005524">
    <property type="term" value="F:ATP binding"/>
    <property type="evidence" value="ECO:0007669"/>
    <property type="project" value="UniProtKB-KW"/>
</dbReference>
<dbReference type="GO" id="GO:0008094">
    <property type="term" value="F:ATP-dependent activity, acting on DNA"/>
    <property type="evidence" value="ECO:0007669"/>
    <property type="project" value="TreeGrafter"/>
</dbReference>
<feature type="domain" description="Helicase C-terminal" evidence="19">
    <location>
        <begin position="1174"/>
        <end position="1334"/>
    </location>
</feature>
<evidence type="ECO:0000256" key="13">
    <source>
        <dbReference type="ARBA" id="ARBA00023163"/>
    </source>
</evidence>
<dbReference type="FunFam" id="3.40.50.10810:FF:000071">
    <property type="entry name" value="SNF2 domain-containing protein / helicase domain-containing protein / zinc finger protein-like protein"/>
    <property type="match status" value="1"/>
</dbReference>
<gene>
    <name evidence="20" type="ORF">A4U43_C03F22070</name>
</gene>
<comment type="subcellular location">
    <subcellularLocation>
        <location evidence="1">Nucleus</location>
    </subcellularLocation>
</comment>
<dbReference type="InterPro" id="IPR027417">
    <property type="entry name" value="P-loop_NTPase"/>
</dbReference>
<evidence type="ECO:0000256" key="4">
    <source>
        <dbReference type="ARBA" id="ARBA00022741"/>
    </source>
</evidence>
<keyword evidence="12" id="KW-0238">DNA-binding</keyword>
<dbReference type="GO" id="GO:0003677">
    <property type="term" value="F:DNA binding"/>
    <property type="evidence" value="ECO:0007669"/>
    <property type="project" value="UniProtKB-KW"/>
</dbReference>
<dbReference type="InterPro" id="IPR014001">
    <property type="entry name" value="Helicase_ATP-bd"/>
</dbReference>
<evidence type="ECO:0000256" key="15">
    <source>
        <dbReference type="PROSITE-ProRule" id="PRU00175"/>
    </source>
</evidence>
<dbReference type="InterPro" id="IPR000330">
    <property type="entry name" value="SNF2_N"/>
</dbReference>
<evidence type="ECO:0000256" key="2">
    <source>
        <dbReference type="ARBA" id="ARBA00008438"/>
    </source>
</evidence>
<evidence type="ECO:0000256" key="16">
    <source>
        <dbReference type="SAM" id="MobiDB-lite"/>
    </source>
</evidence>
<dbReference type="InterPro" id="IPR001650">
    <property type="entry name" value="Helicase_C-like"/>
</dbReference>
<evidence type="ECO:0000256" key="5">
    <source>
        <dbReference type="ARBA" id="ARBA00022771"/>
    </source>
</evidence>
<protein>
    <recommendedName>
        <fullName evidence="22">Helicase-like transcription factor CHR28</fullName>
    </recommendedName>
</protein>
<evidence type="ECO:0000256" key="10">
    <source>
        <dbReference type="ARBA" id="ARBA00022853"/>
    </source>
</evidence>
<keyword evidence="9" id="KW-0067">ATP-binding</keyword>
<evidence type="ECO:0000256" key="14">
    <source>
        <dbReference type="ARBA" id="ARBA00023242"/>
    </source>
</evidence>
<accession>A0A5P1FH65</accession>
<proteinExistence type="inferred from homology"/>
<keyword evidence="21" id="KW-1185">Reference proteome</keyword>
<sequence>MMSADAAGNPQGTMLFDSDGAINDDDYLNDFSMDIGDVFAILDEDPQQPNLNVTAEGFQHGELAPSQFDHEQKSQAESTTGLTEFRERDYFQWSLEDAGSQRSMGFDIHNESERDLNGVNVKGGLHALSRFDQNSFFPVPQQNSSYVLRSLSPYSDYPRTAFGGSSGSSLTFNSDQRQLQTNMQERSVQGEGLRGEGYVSFPVAAGNGFYFTSEDKVNGHYDHGISSPTEYGDSKLNENLISSISQLQNGEQGSSHFLSMENYNFNGEIQNSSSAFPDSRVEDGNMYSSSVRSYRNSDTAVPDSVQPEADIFEASNATCDGSNSCLTLPRDSVSDPEIGLSQTVTVQYQHDNSDKLNIRENHLLPPHSHGTFEEKLNRKEESPDSSLQDVSISDLDAPLSDDFCPEYHSDDTSLMSESSTDSSPIPSNKNLTFYSVDRGVSNASKNLVSDSATTWQSRPKSTFKNEQGDHLLQPHMQDDVLKDSFSSVQKNPSKSTIIVEDDTDICILDDISDPVCPPRPLVPFRAKPHAVPQRPEFSDIHYHGMGAMGFRSDERLTFRLALQDLSQPKSEASPPDGVLAVPLLRHQRIALSWMVQKETASLHCSGGILADDQGLGKTVSTIALILKERSPSTTSTVVKKENEFEALNLDDDDDDAELSLVKRPCSSVPMVTGKMVKKENSIMVVKGRPAAGTLVVCPTSVLRQWADELKTKVTSKANLSFLVYHGSNRTKDPNELAKYDVVLTTYAIVSMEVPKQPLVDKDDEEKGKQDTFGVSSGLLDSKKRKDPPTSNAKNRKGRSTVDGALLESTARPLGRVGWFRVILDEAQSIKNYRTQVARACWGLRAKRRWCLSGTPIQNAVDDLYSYFRFLRYDPYGVYKSFCSTIKMPISRNPTNGYKKLQAVLKTIMLRRTKGTVLDGKPIISLPSKTVSLKKVDFSMEERSFYSMLEAESREQFREYEDAGTVKQNYVNILLMLLRLRQACDHPLLVKGCDSNSSQKSSMEMAKKLPKDKKIELLSCLEITLAICTICNDPPEDAVVTICGHVFCNQCICEHLTTDENICPSPNCKVQLRAASVFSKGTLKSSLSDELDYDTCSYSSCFEIGDKQNKFEDSWSTYSSKIKAALEILQSLPRSQLSSGTNIEKPDDESSNSSVNAANFVSARSSPDSSVGIKNLQRYSNREVSEKAIIFSQWTRMLDLLEGPLKDSCIQYRRLDGTMSVAAREKAIKDFITLPEVTVIIMSLKAASLGLNLVAANHVLLLDLWWNPTTEDQAIDRAHRIGQTRPVTVFRLTIKDTVEDKILSLQEKKREMVASAFGEDESGSRQSRLTVEDLRYLFMS</sequence>
<dbReference type="SUPFAM" id="SSF57850">
    <property type="entry name" value="RING/U-box"/>
    <property type="match status" value="1"/>
</dbReference>
<evidence type="ECO:0000256" key="1">
    <source>
        <dbReference type="ARBA" id="ARBA00004123"/>
    </source>
</evidence>
<organism evidence="20 21">
    <name type="scientific">Asparagus officinalis</name>
    <name type="common">Garden asparagus</name>
    <dbReference type="NCBI Taxonomy" id="4686"/>
    <lineage>
        <taxon>Eukaryota</taxon>
        <taxon>Viridiplantae</taxon>
        <taxon>Streptophyta</taxon>
        <taxon>Embryophyta</taxon>
        <taxon>Tracheophyta</taxon>
        <taxon>Spermatophyta</taxon>
        <taxon>Magnoliopsida</taxon>
        <taxon>Liliopsida</taxon>
        <taxon>Asparagales</taxon>
        <taxon>Asparagaceae</taxon>
        <taxon>Asparagoideae</taxon>
        <taxon>Asparagus</taxon>
    </lineage>
</organism>
<dbReference type="Pfam" id="PF00271">
    <property type="entry name" value="Helicase_C"/>
    <property type="match status" value="1"/>
</dbReference>
<dbReference type="EMBL" id="CM007383">
    <property type="protein sequence ID" value="ONK75930.1"/>
    <property type="molecule type" value="Genomic_DNA"/>
</dbReference>
<keyword evidence="4" id="KW-0547">Nucleotide-binding</keyword>
<evidence type="ECO:0000256" key="11">
    <source>
        <dbReference type="ARBA" id="ARBA00023015"/>
    </source>
</evidence>
<dbReference type="GO" id="GO:0005634">
    <property type="term" value="C:nucleus"/>
    <property type="evidence" value="ECO:0007669"/>
    <property type="project" value="UniProtKB-SubCell"/>
</dbReference>
<dbReference type="Gene3D" id="3.40.50.300">
    <property type="entry name" value="P-loop containing nucleotide triphosphate hydrolases"/>
    <property type="match status" value="1"/>
</dbReference>
<name>A0A5P1FH65_ASPOF</name>
<keyword evidence="6" id="KW-0378">Hydrolase</keyword>
<keyword evidence="14" id="KW-0539">Nucleus</keyword>
<keyword evidence="13" id="KW-0804">Transcription</keyword>
<dbReference type="GO" id="GO:0016787">
    <property type="term" value="F:hydrolase activity"/>
    <property type="evidence" value="ECO:0007669"/>
    <property type="project" value="UniProtKB-KW"/>
</dbReference>
<feature type="compositionally biased region" description="Basic and acidic residues" evidence="16">
    <location>
        <begin position="370"/>
        <end position="382"/>
    </location>
</feature>
<dbReference type="SUPFAM" id="SSF52540">
    <property type="entry name" value="P-loop containing nucleoside triphosphate hydrolases"/>
    <property type="match status" value="2"/>
</dbReference>
<keyword evidence="7" id="KW-0347">Helicase</keyword>
<dbReference type="SMART" id="SM00490">
    <property type="entry name" value="HELICc"/>
    <property type="match status" value="1"/>
</dbReference>
<dbReference type="InterPro" id="IPR038718">
    <property type="entry name" value="SNF2-like_sf"/>
</dbReference>
<dbReference type="Gene3D" id="3.40.50.10810">
    <property type="entry name" value="Tandem AAA-ATPase domain"/>
    <property type="match status" value="3"/>
</dbReference>
<dbReference type="InterPro" id="IPR017907">
    <property type="entry name" value="Znf_RING_CS"/>
</dbReference>
<evidence type="ECO:0000256" key="12">
    <source>
        <dbReference type="ARBA" id="ARBA00023125"/>
    </source>
</evidence>
<evidence type="ECO:0000256" key="9">
    <source>
        <dbReference type="ARBA" id="ARBA00022840"/>
    </source>
</evidence>
<dbReference type="InterPro" id="IPR018957">
    <property type="entry name" value="Znf_C3HC4_RING-type"/>
</dbReference>
<dbReference type="GO" id="GO:0008270">
    <property type="term" value="F:zinc ion binding"/>
    <property type="evidence" value="ECO:0007669"/>
    <property type="project" value="UniProtKB-KW"/>
</dbReference>
<dbReference type="Pfam" id="PF00097">
    <property type="entry name" value="zf-C3HC4"/>
    <property type="match status" value="1"/>
</dbReference>
<dbReference type="FunFam" id="3.40.50.10810:FF:000068">
    <property type="entry name" value="SNF2 domain-containing protein / helicase domain-containing protein / zinc finger protein-like protein"/>
    <property type="match status" value="1"/>
</dbReference>
<dbReference type="Pfam" id="PF00176">
    <property type="entry name" value="SNF2-rel_dom"/>
    <property type="match status" value="1"/>
</dbReference>
<dbReference type="Proteomes" id="UP000243459">
    <property type="component" value="Chromosome 3"/>
</dbReference>
<dbReference type="InterPro" id="IPR050628">
    <property type="entry name" value="SNF2_RAD54_helicase_TF"/>
</dbReference>
<dbReference type="SMART" id="SM00487">
    <property type="entry name" value="DEXDc"/>
    <property type="match status" value="1"/>
</dbReference>
<evidence type="ECO:0000313" key="21">
    <source>
        <dbReference type="Proteomes" id="UP000243459"/>
    </source>
</evidence>
<dbReference type="PROSITE" id="PS50089">
    <property type="entry name" value="ZF_RING_2"/>
    <property type="match status" value="1"/>
</dbReference>
<keyword evidence="3" id="KW-0479">Metal-binding</keyword>
<dbReference type="InterPro" id="IPR049730">
    <property type="entry name" value="SNF2/RAD54-like_C"/>
</dbReference>
<feature type="domain" description="Helicase ATP-binding" evidence="18">
    <location>
        <begin position="598"/>
        <end position="873"/>
    </location>
</feature>
<feature type="region of interest" description="Disordered" evidence="16">
    <location>
        <begin position="758"/>
        <end position="801"/>
    </location>
</feature>
<feature type="compositionally biased region" description="Low complexity" evidence="16">
    <location>
        <begin position="412"/>
        <end position="427"/>
    </location>
</feature>